<dbReference type="EMBL" id="CAXKWB010001989">
    <property type="protein sequence ID" value="CAL4065984.1"/>
    <property type="molecule type" value="Genomic_DNA"/>
</dbReference>
<accession>A0AAV2PYL9</accession>
<feature type="non-terminal residue" evidence="2">
    <location>
        <position position="1"/>
    </location>
</feature>
<gene>
    <name evidence="2" type="ORF">MNOR_LOCUS5231</name>
</gene>
<comment type="caution">
    <text evidence="2">The sequence shown here is derived from an EMBL/GenBank/DDBJ whole genome shotgun (WGS) entry which is preliminary data.</text>
</comment>
<name>A0AAV2PYL9_MEGNR</name>
<dbReference type="SMART" id="SM00181">
    <property type="entry name" value="EGF"/>
    <property type="match status" value="3"/>
</dbReference>
<feature type="domain" description="EGF-like" evidence="1">
    <location>
        <begin position="52"/>
        <end position="84"/>
    </location>
</feature>
<keyword evidence="3" id="KW-1185">Reference proteome</keyword>
<evidence type="ECO:0000313" key="2">
    <source>
        <dbReference type="EMBL" id="CAL4065984.1"/>
    </source>
</evidence>
<evidence type="ECO:0000313" key="3">
    <source>
        <dbReference type="Proteomes" id="UP001497623"/>
    </source>
</evidence>
<dbReference type="AlphaFoldDB" id="A0AAV2PYL9"/>
<sequence>VQMVSGDSVIVVLPENVANAIGGEHKCVLTANTTTGLGGRVVEGTFQAFDTGCEEIVCGDNAQCRFSKCECMDGYKGDPEFMCEFLGNCYGVLCGPNQACNTTTGNCDCSQGYKYNKDTNKCQEWDQCDLVFCATNAECKQGECVCKDGYIGDPEVFCHERVDLDPIDVEFCILQRYNTDNNHALEVVF</sequence>
<feature type="domain" description="EGF-like" evidence="1">
    <location>
        <begin position="88"/>
        <end position="123"/>
    </location>
</feature>
<reference evidence="2 3" key="1">
    <citation type="submission" date="2024-05" db="EMBL/GenBank/DDBJ databases">
        <authorList>
            <person name="Wallberg A."/>
        </authorList>
    </citation>
    <scope>NUCLEOTIDE SEQUENCE [LARGE SCALE GENOMIC DNA]</scope>
</reference>
<feature type="domain" description="EGF-like" evidence="1">
    <location>
        <begin position="127"/>
        <end position="159"/>
    </location>
</feature>
<dbReference type="Proteomes" id="UP001497623">
    <property type="component" value="Unassembled WGS sequence"/>
</dbReference>
<dbReference type="Gene3D" id="2.90.20.10">
    <property type="entry name" value="Plasmodium vivax P25 domain"/>
    <property type="match status" value="1"/>
</dbReference>
<dbReference type="InterPro" id="IPR000742">
    <property type="entry name" value="EGF"/>
</dbReference>
<protein>
    <recommendedName>
        <fullName evidence="1">EGF-like domain-containing protein</fullName>
    </recommendedName>
</protein>
<feature type="non-terminal residue" evidence="2">
    <location>
        <position position="189"/>
    </location>
</feature>
<evidence type="ECO:0000259" key="1">
    <source>
        <dbReference type="SMART" id="SM00181"/>
    </source>
</evidence>
<organism evidence="2 3">
    <name type="scientific">Meganyctiphanes norvegica</name>
    <name type="common">Northern krill</name>
    <name type="synonym">Thysanopoda norvegica</name>
    <dbReference type="NCBI Taxonomy" id="48144"/>
    <lineage>
        <taxon>Eukaryota</taxon>
        <taxon>Metazoa</taxon>
        <taxon>Ecdysozoa</taxon>
        <taxon>Arthropoda</taxon>
        <taxon>Crustacea</taxon>
        <taxon>Multicrustacea</taxon>
        <taxon>Malacostraca</taxon>
        <taxon>Eumalacostraca</taxon>
        <taxon>Eucarida</taxon>
        <taxon>Euphausiacea</taxon>
        <taxon>Euphausiidae</taxon>
        <taxon>Meganyctiphanes</taxon>
    </lineage>
</organism>
<proteinExistence type="predicted"/>